<gene>
    <name evidence="3" type="ORF">RchiOBHm_Chr5g0046001</name>
</gene>
<evidence type="ECO:0000259" key="2">
    <source>
        <dbReference type="Pfam" id="PF00931"/>
    </source>
</evidence>
<dbReference type="Proteomes" id="UP000238479">
    <property type="component" value="Chromosome 5"/>
</dbReference>
<dbReference type="Gene3D" id="1.10.8.430">
    <property type="entry name" value="Helical domain of apoptotic protease-activating factors"/>
    <property type="match status" value="1"/>
</dbReference>
<comment type="caution">
    <text evidence="3">The sequence shown here is derived from an EMBL/GenBank/DDBJ whole genome shotgun (WGS) entry which is preliminary data.</text>
</comment>
<accession>A0A2P6QDZ8</accession>
<dbReference type="PANTHER" id="PTHR36766">
    <property type="entry name" value="PLANT BROAD-SPECTRUM MILDEW RESISTANCE PROTEIN RPW8"/>
    <property type="match status" value="1"/>
</dbReference>
<evidence type="ECO:0000313" key="3">
    <source>
        <dbReference type="EMBL" id="PRQ32404.1"/>
    </source>
</evidence>
<dbReference type="Gene3D" id="3.40.50.300">
    <property type="entry name" value="P-loop containing nucleotide triphosphate hydrolases"/>
    <property type="match status" value="1"/>
</dbReference>
<evidence type="ECO:0000256" key="1">
    <source>
        <dbReference type="ARBA" id="ARBA00022821"/>
    </source>
</evidence>
<dbReference type="GO" id="GO:0016787">
    <property type="term" value="F:hydrolase activity"/>
    <property type="evidence" value="ECO:0007669"/>
    <property type="project" value="UniProtKB-KW"/>
</dbReference>
<dbReference type="InterPro" id="IPR027417">
    <property type="entry name" value="P-loop_NTPase"/>
</dbReference>
<keyword evidence="3" id="KW-0378">Hydrolase</keyword>
<name>A0A2P6QDZ8_ROSCH</name>
<proteinExistence type="predicted"/>
<organism evidence="3 4">
    <name type="scientific">Rosa chinensis</name>
    <name type="common">China rose</name>
    <dbReference type="NCBI Taxonomy" id="74649"/>
    <lineage>
        <taxon>Eukaryota</taxon>
        <taxon>Viridiplantae</taxon>
        <taxon>Streptophyta</taxon>
        <taxon>Embryophyta</taxon>
        <taxon>Tracheophyta</taxon>
        <taxon>Spermatophyta</taxon>
        <taxon>Magnoliopsida</taxon>
        <taxon>eudicotyledons</taxon>
        <taxon>Gunneridae</taxon>
        <taxon>Pentapetalae</taxon>
        <taxon>rosids</taxon>
        <taxon>fabids</taxon>
        <taxon>Rosales</taxon>
        <taxon>Rosaceae</taxon>
        <taxon>Rosoideae</taxon>
        <taxon>Rosoideae incertae sedis</taxon>
        <taxon>Rosa</taxon>
    </lineage>
</organism>
<protein>
    <submittedName>
        <fullName evidence="3">Putative P-loop containing nucleoside triphosphate hydrolase</fullName>
    </submittedName>
</protein>
<dbReference type="OMA" id="EREWEHI"/>
<dbReference type="GO" id="GO:0006952">
    <property type="term" value="P:defense response"/>
    <property type="evidence" value="ECO:0007669"/>
    <property type="project" value="UniProtKB-KW"/>
</dbReference>
<dbReference type="EMBL" id="PDCK01000043">
    <property type="protein sequence ID" value="PRQ32404.1"/>
    <property type="molecule type" value="Genomic_DNA"/>
</dbReference>
<dbReference type="PANTHER" id="PTHR36766:SF51">
    <property type="entry name" value="DISEASE RESISTANCE RPP13-LIKE PROTEIN 1"/>
    <property type="match status" value="1"/>
</dbReference>
<dbReference type="Gramene" id="PRQ32404">
    <property type="protein sequence ID" value="PRQ32404"/>
    <property type="gene ID" value="RchiOBHm_Chr5g0046001"/>
</dbReference>
<reference evidence="3 4" key="1">
    <citation type="journal article" date="2018" name="Nat. Genet.">
        <title>The Rosa genome provides new insights in the design of modern roses.</title>
        <authorList>
            <person name="Bendahmane M."/>
        </authorList>
    </citation>
    <scope>NUCLEOTIDE SEQUENCE [LARGE SCALE GENOMIC DNA]</scope>
    <source>
        <strain evidence="4">cv. Old Blush</strain>
    </source>
</reference>
<dbReference type="InterPro" id="IPR042197">
    <property type="entry name" value="Apaf_helical"/>
</dbReference>
<sequence length="240" mass="26856">MGGLGKTTLAQLVYNDDRVKQHFDHQSWFCVSEGFDITKITQYIYGSLTSEVCNITDLDILQVKLKTALSGRKFLFVFDDVWTVKEGEWELLSQPFESGGHGSKIIVTTRDKGVAAGMDKGVADWMGTLESQHLMPLSEENCWLLFSKHAFKNAGVTADLSLEMIGKQIAKKCKALPLAAKSLGGLLRSEPNIEKWEEVLNVKDPQVILQYRGFAILCMFNTSSHQLSSYPPSKSLRFKD</sequence>
<dbReference type="AlphaFoldDB" id="A0A2P6QDZ8"/>
<dbReference type="Pfam" id="PF00931">
    <property type="entry name" value="NB-ARC"/>
    <property type="match status" value="1"/>
</dbReference>
<evidence type="ECO:0000313" key="4">
    <source>
        <dbReference type="Proteomes" id="UP000238479"/>
    </source>
</evidence>
<dbReference type="SUPFAM" id="SSF52540">
    <property type="entry name" value="P-loop containing nucleoside triphosphate hydrolases"/>
    <property type="match status" value="1"/>
</dbReference>
<keyword evidence="4" id="KW-1185">Reference proteome</keyword>
<dbReference type="GO" id="GO:0043531">
    <property type="term" value="F:ADP binding"/>
    <property type="evidence" value="ECO:0007669"/>
    <property type="project" value="InterPro"/>
</dbReference>
<keyword evidence="1" id="KW-0611">Plant defense</keyword>
<dbReference type="OrthoDB" id="37484at2759"/>
<dbReference type="PRINTS" id="PR00364">
    <property type="entry name" value="DISEASERSIST"/>
</dbReference>
<dbReference type="InterPro" id="IPR002182">
    <property type="entry name" value="NB-ARC"/>
</dbReference>
<feature type="domain" description="NB-ARC" evidence="2">
    <location>
        <begin position="1"/>
        <end position="153"/>
    </location>
</feature>